<dbReference type="PANTHER" id="PTHR13789">
    <property type="entry name" value="MONOOXYGENASE"/>
    <property type="match status" value="1"/>
</dbReference>
<sequence length="461" mass="50753">MSDVLVIGAGFAGLYSALMLARRGHAVTVLEKDPEAPPADGEACFTDWVRRGVAQARQPHILLNRAARVLQDETPAVLAAFADAGANLLTAGGERVAPDERDRLFFTCSRRLPLEAVLRRAVLAEPQVELRTGEEASGLVLLNGRVRGVLLRDHTEIRAELVVDCAGRWSRSRDWLMAEGVRLDPERRQDCDFFYLTQWRRRTNADFSWGGVPGRAESAFASFRCFPADGAVFAATMVLSMHDPLKAKCRKSAVFERVFGAIPGFQRWLEGSEPISELEVTARIENCWRSTLDEKRPAVSGFVLLGDSAMHTNPTLGRGVALALLQARQLADLLERHDAGSPDLVAEFETWRSDELSVWYLSQAAANARRSEEMRHTATGGETQEPVGEQARFAAAMAIAAAEDPYVAERALELFHLLATPAEVAADLRVRKAAQSVLERGVPLRPLTSGPGRTEFERMLE</sequence>
<dbReference type="InterPro" id="IPR006076">
    <property type="entry name" value="FAD-dep_OxRdtase"/>
</dbReference>
<evidence type="ECO:0000313" key="4">
    <source>
        <dbReference type="EMBL" id="QUD89504.1"/>
    </source>
</evidence>
<dbReference type="InterPro" id="IPR036188">
    <property type="entry name" value="FAD/NAD-bd_sf"/>
</dbReference>
<keyword evidence="1" id="KW-0560">Oxidoreductase</keyword>
<dbReference type="EMBL" id="CP073078">
    <property type="protein sequence ID" value="QUD89504.1"/>
    <property type="molecule type" value="Genomic_DNA"/>
</dbReference>
<dbReference type="KEGG" id="caul:KCG34_06380"/>
<dbReference type="PRINTS" id="PR00420">
    <property type="entry name" value="RNGMNOXGNASE"/>
</dbReference>
<feature type="domain" description="FAD dependent oxidoreductase" evidence="3">
    <location>
        <begin position="3"/>
        <end position="37"/>
    </location>
</feature>
<reference evidence="4" key="1">
    <citation type="submission" date="2021-04" db="EMBL/GenBank/DDBJ databases">
        <title>The complete genome sequence of Caulobacter sp. S6.</title>
        <authorList>
            <person name="Tang Y."/>
            <person name="Ouyang W."/>
            <person name="Liu Q."/>
            <person name="Huang B."/>
            <person name="Guo Z."/>
            <person name="Lei P."/>
        </authorList>
    </citation>
    <scope>NUCLEOTIDE SEQUENCE</scope>
    <source>
        <strain evidence="4">S6</strain>
    </source>
</reference>
<accession>A0A975IWE5</accession>
<dbReference type="Proteomes" id="UP000676409">
    <property type="component" value="Chromosome"/>
</dbReference>
<name>A0A975IWE5_9CAUL</name>
<dbReference type="RefSeq" id="WP_211939556.1">
    <property type="nucleotide sequence ID" value="NZ_CP073078.1"/>
</dbReference>
<dbReference type="InterPro" id="IPR050493">
    <property type="entry name" value="FAD-dep_Monooxygenase_BioMet"/>
</dbReference>
<keyword evidence="2 4" id="KW-0503">Monooxygenase</keyword>
<evidence type="ECO:0000256" key="1">
    <source>
        <dbReference type="ARBA" id="ARBA00023002"/>
    </source>
</evidence>
<dbReference type="Pfam" id="PF01266">
    <property type="entry name" value="DAO"/>
    <property type="match status" value="1"/>
</dbReference>
<gene>
    <name evidence="4" type="ORF">KCG34_06380</name>
</gene>
<dbReference type="PANTHER" id="PTHR13789:SF309">
    <property type="entry name" value="PUTATIVE (AFU_ORTHOLOGUE AFUA_6G14510)-RELATED"/>
    <property type="match status" value="1"/>
</dbReference>
<evidence type="ECO:0000259" key="3">
    <source>
        <dbReference type="Pfam" id="PF01266"/>
    </source>
</evidence>
<dbReference type="GO" id="GO:0004497">
    <property type="term" value="F:monooxygenase activity"/>
    <property type="evidence" value="ECO:0007669"/>
    <property type="project" value="UniProtKB-KW"/>
</dbReference>
<evidence type="ECO:0000256" key="2">
    <source>
        <dbReference type="ARBA" id="ARBA00023033"/>
    </source>
</evidence>
<dbReference type="SUPFAM" id="SSF51905">
    <property type="entry name" value="FAD/NAD(P)-binding domain"/>
    <property type="match status" value="1"/>
</dbReference>
<dbReference type="AlphaFoldDB" id="A0A975IWE5"/>
<dbReference type="Gene3D" id="3.50.50.60">
    <property type="entry name" value="FAD/NAD(P)-binding domain"/>
    <property type="match status" value="2"/>
</dbReference>
<evidence type="ECO:0000313" key="5">
    <source>
        <dbReference type="Proteomes" id="UP000676409"/>
    </source>
</evidence>
<organism evidence="4 5">
    <name type="scientific">Phenylobacterium montanum</name>
    <dbReference type="NCBI Taxonomy" id="2823693"/>
    <lineage>
        <taxon>Bacteria</taxon>
        <taxon>Pseudomonadati</taxon>
        <taxon>Pseudomonadota</taxon>
        <taxon>Alphaproteobacteria</taxon>
        <taxon>Caulobacterales</taxon>
        <taxon>Caulobacteraceae</taxon>
        <taxon>Phenylobacterium</taxon>
    </lineage>
</organism>
<keyword evidence="5" id="KW-1185">Reference proteome</keyword>
<proteinExistence type="predicted"/>
<protein>
    <submittedName>
        <fullName evidence="4">FAD-dependent monooxygenase</fullName>
    </submittedName>
</protein>